<reference evidence="7" key="2">
    <citation type="submission" date="2025-08" db="UniProtKB">
        <authorList>
            <consortium name="Ensembl"/>
        </authorList>
    </citation>
    <scope>IDENTIFICATION</scope>
</reference>
<dbReference type="GeneTree" id="ENSGT00940000166375"/>
<evidence type="ECO:0000313" key="7">
    <source>
        <dbReference type="Ensembl" id="ENSLOCP00000002848.1"/>
    </source>
</evidence>
<evidence type="ECO:0000256" key="6">
    <source>
        <dbReference type="SAM" id="SignalP"/>
    </source>
</evidence>
<reference evidence="8" key="1">
    <citation type="submission" date="2011-12" db="EMBL/GenBank/DDBJ databases">
        <title>The Draft Genome of Lepisosteus oculatus.</title>
        <authorList>
            <consortium name="The Broad Institute Genome Assembly &amp; Analysis Group"/>
            <consortium name="Computational R&amp;D Group"/>
            <consortium name="and Sequencing Platform"/>
            <person name="Di Palma F."/>
            <person name="Alfoldi J."/>
            <person name="Johnson J."/>
            <person name="Berlin A."/>
            <person name="Gnerre S."/>
            <person name="Jaffe D."/>
            <person name="MacCallum I."/>
            <person name="Young S."/>
            <person name="Walker B.J."/>
            <person name="Lander E.S."/>
            <person name="Lindblad-Toh K."/>
        </authorList>
    </citation>
    <scope>NUCLEOTIDE SEQUENCE [LARGE SCALE GENOMIC DNA]</scope>
</reference>
<dbReference type="Pfam" id="PF06083">
    <property type="entry name" value="IL17"/>
    <property type="match status" value="1"/>
</dbReference>
<dbReference type="PRINTS" id="PR01932">
    <property type="entry name" value="INTRLEUKIN17"/>
</dbReference>
<evidence type="ECO:0000256" key="3">
    <source>
        <dbReference type="ARBA" id="ARBA00022514"/>
    </source>
</evidence>
<dbReference type="eggNOG" id="ENOG502S2UJ">
    <property type="taxonomic scope" value="Eukaryota"/>
</dbReference>
<evidence type="ECO:0000256" key="4">
    <source>
        <dbReference type="ARBA" id="ARBA00022525"/>
    </source>
</evidence>
<dbReference type="GeneID" id="102694711"/>
<dbReference type="InterPro" id="IPR020440">
    <property type="entry name" value="IL-17_chr"/>
</dbReference>
<evidence type="ECO:0000256" key="5">
    <source>
        <dbReference type="ARBA" id="ARBA00022729"/>
    </source>
</evidence>
<name>W5M390_LEPOC</name>
<dbReference type="GO" id="GO:0005125">
    <property type="term" value="F:cytokine activity"/>
    <property type="evidence" value="ECO:0007669"/>
    <property type="project" value="UniProtKB-KW"/>
</dbReference>
<dbReference type="OMA" id="GNTHEDC"/>
<reference evidence="7" key="3">
    <citation type="submission" date="2025-09" db="UniProtKB">
        <authorList>
            <consortium name="Ensembl"/>
        </authorList>
    </citation>
    <scope>IDENTIFICATION</scope>
</reference>
<dbReference type="CTD" id="27189"/>
<evidence type="ECO:0000256" key="1">
    <source>
        <dbReference type="ARBA" id="ARBA00004613"/>
    </source>
</evidence>
<protein>
    <submittedName>
        <fullName evidence="7">Interleukin 17C</fullName>
    </submittedName>
</protein>
<comment type="subcellular location">
    <subcellularLocation>
        <location evidence="1">Secreted</location>
    </subcellularLocation>
</comment>
<feature type="signal peptide" evidence="6">
    <location>
        <begin position="1"/>
        <end position="16"/>
    </location>
</feature>
<dbReference type="GO" id="GO:0005615">
    <property type="term" value="C:extracellular space"/>
    <property type="evidence" value="ECO:0007669"/>
    <property type="project" value="UniProtKB-KW"/>
</dbReference>
<keyword evidence="4" id="KW-0964">Secreted</keyword>
<accession>W5M390</accession>
<evidence type="ECO:0000313" key="8">
    <source>
        <dbReference type="Proteomes" id="UP000018468"/>
    </source>
</evidence>
<keyword evidence="5 6" id="KW-0732">Signal</keyword>
<dbReference type="Proteomes" id="UP000018468">
    <property type="component" value="Linkage group LG23"/>
</dbReference>
<dbReference type="OrthoDB" id="6038945at2759"/>
<organism evidence="7 8">
    <name type="scientific">Lepisosteus oculatus</name>
    <name type="common">Spotted gar</name>
    <dbReference type="NCBI Taxonomy" id="7918"/>
    <lineage>
        <taxon>Eukaryota</taxon>
        <taxon>Metazoa</taxon>
        <taxon>Chordata</taxon>
        <taxon>Craniata</taxon>
        <taxon>Vertebrata</taxon>
        <taxon>Euteleostomi</taxon>
        <taxon>Actinopterygii</taxon>
        <taxon>Neopterygii</taxon>
        <taxon>Holostei</taxon>
        <taxon>Semionotiformes</taxon>
        <taxon>Lepisosteidae</taxon>
        <taxon>Lepisosteus</taxon>
    </lineage>
</organism>
<dbReference type="InParanoid" id="W5M390"/>
<feature type="chain" id="PRO_5004865582" evidence="6">
    <location>
        <begin position="17"/>
        <end position="169"/>
    </location>
</feature>
<dbReference type="STRING" id="7918.ENSLOCP00000002848"/>
<sequence length="169" mass="19894">MLKILVLLAVTRLCLTEGHRCYAKGDLEKHYRSFVGRMELERYPPYYMVRELERNPGNTHEDCPNYRVKRPMGDHSRRSISPWRYRIHVDENRFPKKLAYAECLCSGCIDPKDGTENLSMNSVPVEQTMMVLKRIDCPHRKLNERKYTYVVEYIKVPVACTCVIPKTHS</sequence>
<keyword evidence="3" id="KW-0202">Cytokine</keyword>
<dbReference type="Bgee" id="ENSLOCG00000002428">
    <property type="expression patterns" value="Expressed in pharyngeal gill and 4 other cell types or tissues"/>
</dbReference>
<dbReference type="InterPro" id="IPR029034">
    <property type="entry name" value="Cystine-knot_cytokine"/>
</dbReference>
<dbReference type="EMBL" id="AHAT01010623">
    <property type="status" value="NOT_ANNOTATED_CDS"/>
    <property type="molecule type" value="Genomic_DNA"/>
</dbReference>
<dbReference type="RefSeq" id="XP_006641337.1">
    <property type="nucleotide sequence ID" value="XM_006641274.3"/>
</dbReference>
<dbReference type="Gene3D" id="2.10.90.10">
    <property type="entry name" value="Cystine-knot cytokines"/>
    <property type="match status" value="1"/>
</dbReference>
<evidence type="ECO:0000256" key="2">
    <source>
        <dbReference type="ARBA" id="ARBA00007236"/>
    </source>
</evidence>
<proteinExistence type="inferred from homology"/>
<dbReference type="InterPro" id="IPR010345">
    <property type="entry name" value="IL-17_fam"/>
</dbReference>
<comment type="similarity">
    <text evidence="2">Belongs to the IL-17 family.</text>
</comment>
<dbReference type="Ensembl" id="ENSLOCT00000002854.1">
    <property type="protein sequence ID" value="ENSLOCP00000002848.1"/>
    <property type="gene ID" value="ENSLOCG00000002428.1"/>
</dbReference>
<dbReference type="GO" id="GO:0006954">
    <property type="term" value="P:inflammatory response"/>
    <property type="evidence" value="ECO:0007669"/>
    <property type="project" value="InterPro"/>
</dbReference>
<dbReference type="SUPFAM" id="SSF57501">
    <property type="entry name" value="Cystine-knot cytokines"/>
    <property type="match status" value="1"/>
</dbReference>
<dbReference type="KEGG" id="loc:102694711"/>
<keyword evidence="8" id="KW-1185">Reference proteome</keyword>
<dbReference type="AlphaFoldDB" id="W5M390"/>
<dbReference type="HOGENOM" id="CLU_121730_0_0_1"/>